<dbReference type="PANTHER" id="PTHR34397">
    <property type="entry name" value="OS05G0237600 PROTEIN"/>
    <property type="match status" value="1"/>
</dbReference>
<feature type="region of interest" description="Disordered" evidence="6">
    <location>
        <begin position="23"/>
        <end position="46"/>
    </location>
</feature>
<evidence type="ECO:0000256" key="5">
    <source>
        <dbReference type="ARBA" id="ARBA00023242"/>
    </source>
</evidence>
<dbReference type="PANTHER" id="PTHR34397:SF17">
    <property type="entry name" value="OS08G0290200 PROTEIN"/>
    <property type="match status" value="1"/>
</dbReference>
<accession>A0A3L6SK40</accession>
<dbReference type="Proteomes" id="UP000275267">
    <property type="component" value="Unassembled WGS sequence"/>
</dbReference>
<name>A0A3L6SK40_PANMI</name>
<dbReference type="AlphaFoldDB" id="A0A3L6SK40"/>
<proteinExistence type="predicted"/>
<comment type="caution">
    <text evidence="7">The sequence shown here is derived from an EMBL/GenBank/DDBJ whole genome shotgun (WGS) entry which is preliminary data.</text>
</comment>
<evidence type="ECO:0000256" key="2">
    <source>
        <dbReference type="ARBA" id="ARBA00023015"/>
    </source>
</evidence>
<evidence type="ECO:0000313" key="7">
    <source>
        <dbReference type="EMBL" id="RLN22956.1"/>
    </source>
</evidence>
<keyword evidence="8" id="KW-1185">Reference proteome</keyword>
<feature type="compositionally biased region" description="Basic residues" evidence="6">
    <location>
        <begin position="186"/>
        <end position="198"/>
    </location>
</feature>
<evidence type="ECO:0000313" key="8">
    <source>
        <dbReference type="Proteomes" id="UP000275267"/>
    </source>
</evidence>
<protein>
    <submittedName>
        <fullName evidence="7">Uncharacterized protein</fullName>
    </submittedName>
</protein>
<keyword evidence="4" id="KW-0804">Transcription</keyword>
<dbReference type="InterPro" id="IPR015300">
    <property type="entry name" value="DNA-bd_pseudobarrel_sf"/>
</dbReference>
<dbReference type="OrthoDB" id="631801at2759"/>
<evidence type="ECO:0000256" key="6">
    <source>
        <dbReference type="SAM" id="MobiDB-lite"/>
    </source>
</evidence>
<dbReference type="EMBL" id="PQIB02000004">
    <property type="protein sequence ID" value="RLN22956.1"/>
    <property type="molecule type" value="Genomic_DNA"/>
</dbReference>
<dbReference type="Gene3D" id="2.40.330.10">
    <property type="entry name" value="DNA-binding pseudobarrel domain"/>
    <property type="match status" value="1"/>
</dbReference>
<keyword evidence="5" id="KW-0539">Nucleus</keyword>
<feature type="region of interest" description="Disordered" evidence="6">
    <location>
        <begin position="155"/>
        <end position="198"/>
    </location>
</feature>
<keyword evidence="3" id="KW-0238">DNA-binding</keyword>
<organism evidence="7 8">
    <name type="scientific">Panicum miliaceum</name>
    <name type="common">Proso millet</name>
    <name type="synonym">Broomcorn millet</name>
    <dbReference type="NCBI Taxonomy" id="4540"/>
    <lineage>
        <taxon>Eukaryota</taxon>
        <taxon>Viridiplantae</taxon>
        <taxon>Streptophyta</taxon>
        <taxon>Embryophyta</taxon>
        <taxon>Tracheophyta</taxon>
        <taxon>Spermatophyta</taxon>
        <taxon>Magnoliopsida</taxon>
        <taxon>Liliopsida</taxon>
        <taxon>Poales</taxon>
        <taxon>Poaceae</taxon>
        <taxon>PACMAD clade</taxon>
        <taxon>Panicoideae</taxon>
        <taxon>Panicodae</taxon>
        <taxon>Paniceae</taxon>
        <taxon>Panicinae</taxon>
        <taxon>Panicum</taxon>
        <taxon>Panicum sect. Panicum</taxon>
    </lineage>
</organism>
<sequence length="299" mass="33177">MPPCFAGSRRPLEMVVYDPAAASKRAWPDETSTPSPSPSANATALALHPASAAPPFGDFAPISAVPLSAVPPRLPPLPTARPPLAADPGREEPPCLRKHFLAELGLRADLPVHFVAEKFVTSTDLDGHQNRFRIPSDGVERRLRAILTPRELHDANLLHDPPPMPRKRPRHEQPDVAAEGEQQPGKRMKKPKKQGKVHGGLRMKMVDLAAGARELQMSRWESSRGTIVKGEGYLDFIRRCSFEERDAVEIWAFVQRGVRLMGSVLCDDSPLHVLVVKKDRQARCNCLVPHQHFQHPQLN</sequence>
<dbReference type="GO" id="GO:0005634">
    <property type="term" value="C:nucleus"/>
    <property type="evidence" value="ECO:0007669"/>
    <property type="project" value="UniProtKB-SubCell"/>
</dbReference>
<comment type="subcellular location">
    <subcellularLocation>
        <location evidence="1">Nucleus</location>
    </subcellularLocation>
</comment>
<gene>
    <name evidence="7" type="ORF">C2845_PM07G18590</name>
</gene>
<feature type="compositionally biased region" description="Low complexity" evidence="6">
    <location>
        <begin position="31"/>
        <end position="46"/>
    </location>
</feature>
<evidence type="ECO:0000256" key="4">
    <source>
        <dbReference type="ARBA" id="ARBA00023163"/>
    </source>
</evidence>
<evidence type="ECO:0000256" key="3">
    <source>
        <dbReference type="ARBA" id="ARBA00023125"/>
    </source>
</evidence>
<reference evidence="8" key="1">
    <citation type="journal article" date="2019" name="Nat. Commun.">
        <title>The genome of broomcorn millet.</title>
        <authorList>
            <person name="Zou C."/>
            <person name="Miki D."/>
            <person name="Li D."/>
            <person name="Tang Q."/>
            <person name="Xiao L."/>
            <person name="Rajput S."/>
            <person name="Deng P."/>
            <person name="Jia W."/>
            <person name="Huang R."/>
            <person name="Zhang M."/>
            <person name="Sun Y."/>
            <person name="Hu J."/>
            <person name="Fu X."/>
            <person name="Schnable P.S."/>
            <person name="Li F."/>
            <person name="Zhang H."/>
            <person name="Feng B."/>
            <person name="Zhu X."/>
            <person name="Liu R."/>
            <person name="Schnable J.C."/>
            <person name="Zhu J.-K."/>
            <person name="Zhang H."/>
        </authorList>
    </citation>
    <scope>NUCLEOTIDE SEQUENCE [LARGE SCALE GENOMIC DNA]</scope>
</reference>
<evidence type="ECO:0000256" key="1">
    <source>
        <dbReference type="ARBA" id="ARBA00004123"/>
    </source>
</evidence>
<keyword evidence="2" id="KW-0805">Transcription regulation</keyword>
<dbReference type="GO" id="GO:0003677">
    <property type="term" value="F:DNA binding"/>
    <property type="evidence" value="ECO:0007669"/>
    <property type="project" value="UniProtKB-KW"/>
</dbReference>